<evidence type="ECO:0000256" key="3">
    <source>
        <dbReference type="ARBA" id="ARBA00023242"/>
    </source>
</evidence>
<feature type="region of interest" description="Disordered" evidence="5">
    <location>
        <begin position="186"/>
        <end position="251"/>
    </location>
</feature>
<dbReference type="Gene3D" id="1.10.10.10">
    <property type="entry name" value="Winged helix-like DNA-binding domain superfamily/Winged helix DNA-binding domain"/>
    <property type="match status" value="1"/>
</dbReference>
<dbReference type="Pfam" id="PF00538">
    <property type="entry name" value="Linker_histone"/>
    <property type="match status" value="1"/>
</dbReference>
<keyword evidence="9" id="KW-1185">Reference proteome</keyword>
<evidence type="ECO:0000313" key="8">
    <source>
        <dbReference type="EMBL" id="KAK8750740.1"/>
    </source>
</evidence>
<evidence type="ECO:0000256" key="5">
    <source>
        <dbReference type="SAM" id="MobiDB-lite"/>
    </source>
</evidence>
<dbReference type="AlphaFoldDB" id="A0AAW0Y5T0"/>
<feature type="compositionally biased region" description="Basic residues" evidence="5">
    <location>
        <begin position="98"/>
        <end position="109"/>
    </location>
</feature>
<dbReference type="PRINTS" id="PR00624">
    <property type="entry name" value="HISTONEH5"/>
</dbReference>
<dbReference type="InterPro" id="IPR005818">
    <property type="entry name" value="Histone_H1/H5_H15"/>
</dbReference>
<dbReference type="GO" id="GO:0005634">
    <property type="term" value="C:nucleus"/>
    <property type="evidence" value="ECO:0007669"/>
    <property type="project" value="UniProtKB-SubCell"/>
</dbReference>
<feature type="compositionally biased region" description="Acidic residues" evidence="5">
    <location>
        <begin position="45"/>
        <end position="68"/>
    </location>
</feature>
<keyword evidence="6" id="KW-1133">Transmembrane helix</keyword>
<feature type="transmembrane region" description="Helical" evidence="6">
    <location>
        <begin position="6"/>
        <end position="24"/>
    </location>
</feature>
<feature type="region of interest" description="Disordered" evidence="5">
    <location>
        <begin position="33"/>
        <end position="109"/>
    </location>
</feature>
<dbReference type="InterPro" id="IPR005819">
    <property type="entry name" value="H1/H5"/>
</dbReference>
<feature type="compositionally biased region" description="Basic and acidic residues" evidence="5">
    <location>
        <begin position="34"/>
        <end position="44"/>
    </location>
</feature>
<keyword evidence="4" id="KW-0158">Chromosome</keyword>
<sequence>AHSRSALLAIIYTFVLRTLILNLFPTTFNIKPKKMSDEENRADEAQDDEDTKDDVVDETSEAEADDAKDEANEPPKKRSRKAASSSKAKEGKKATAGAKKKKRTVKKHPKTMDMIIEAIENLGERKGSSVQAIKAYILQNFKTVRPDMIKSMLRRSLTAGLDQGTVARPKGQTDTQVMSGRYLLGKTAKKEDEDEVMPQQSKRAQEAKKSAKKSKKKGSKKSSKKVAKRPVAKTASTPPTKRPVKKTKARK</sequence>
<evidence type="ECO:0000259" key="7">
    <source>
        <dbReference type="PROSITE" id="PS51504"/>
    </source>
</evidence>
<reference evidence="8 9" key="1">
    <citation type="journal article" date="2024" name="BMC Genomics">
        <title>Genome assembly of redclaw crayfish (Cherax quadricarinatus) provides insights into its immune adaptation and hypoxia tolerance.</title>
        <authorList>
            <person name="Liu Z."/>
            <person name="Zheng J."/>
            <person name="Li H."/>
            <person name="Fang K."/>
            <person name="Wang S."/>
            <person name="He J."/>
            <person name="Zhou D."/>
            <person name="Weng S."/>
            <person name="Chi M."/>
            <person name="Gu Z."/>
            <person name="He J."/>
            <person name="Li F."/>
            <person name="Wang M."/>
        </authorList>
    </citation>
    <scope>NUCLEOTIDE SEQUENCE [LARGE SCALE GENOMIC DNA]</scope>
    <source>
        <strain evidence="8">ZL_2023a</strain>
    </source>
</reference>
<dbReference type="GO" id="GO:0000786">
    <property type="term" value="C:nucleosome"/>
    <property type="evidence" value="ECO:0007669"/>
    <property type="project" value="InterPro"/>
</dbReference>
<dbReference type="SMART" id="SM00526">
    <property type="entry name" value="H15"/>
    <property type="match status" value="1"/>
</dbReference>
<evidence type="ECO:0000256" key="4">
    <source>
        <dbReference type="RuleBase" id="RU003894"/>
    </source>
</evidence>
<evidence type="ECO:0000313" key="9">
    <source>
        <dbReference type="Proteomes" id="UP001445076"/>
    </source>
</evidence>
<dbReference type="InterPro" id="IPR036390">
    <property type="entry name" value="WH_DNA-bd_sf"/>
</dbReference>
<comment type="caution">
    <text evidence="8">The sequence shown here is derived from an EMBL/GenBank/DDBJ whole genome shotgun (WGS) entry which is preliminary data.</text>
</comment>
<feature type="compositionally biased region" description="Basic residues" evidence="5">
    <location>
        <begin position="242"/>
        <end position="251"/>
    </location>
</feature>
<keyword evidence="6" id="KW-0472">Membrane</keyword>
<comment type="function">
    <text evidence="1">Histones H1 are necessary for the condensation of nucleosome chains into higher-order structures.</text>
</comment>
<proteinExistence type="inferred from homology"/>
<protein>
    <recommendedName>
        <fullName evidence="7">H15 domain-containing protein</fullName>
    </recommendedName>
</protein>
<dbReference type="GO" id="GO:0030527">
    <property type="term" value="F:structural constituent of chromatin"/>
    <property type="evidence" value="ECO:0007669"/>
    <property type="project" value="InterPro"/>
</dbReference>
<keyword evidence="6" id="KW-0812">Transmembrane</keyword>
<dbReference type="InterPro" id="IPR036388">
    <property type="entry name" value="WH-like_DNA-bd_sf"/>
</dbReference>
<feature type="non-terminal residue" evidence="8">
    <location>
        <position position="1"/>
    </location>
</feature>
<dbReference type="EMBL" id="JARKIK010000007">
    <property type="protein sequence ID" value="KAK8750740.1"/>
    <property type="molecule type" value="Genomic_DNA"/>
</dbReference>
<name>A0AAW0Y5T0_CHEQU</name>
<keyword evidence="3 4" id="KW-0539">Nucleus</keyword>
<organism evidence="8 9">
    <name type="scientific">Cherax quadricarinatus</name>
    <name type="common">Australian red claw crayfish</name>
    <dbReference type="NCBI Taxonomy" id="27406"/>
    <lineage>
        <taxon>Eukaryota</taxon>
        <taxon>Metazoa</taxon>
        <taxon>Ecdysozoa</taxon>
        <taxon>Arthropoda</taxon>
        <taxon>Crustacea</taxon>
        <taxon>Multicrustacea</taxon>
        <taxon>Malacostraca</taxon>
        <taxon>Eumalacostraca</taxon>
        <taxon>Eucarida</taxon>
        <taxon>Decapoda</taxon>
        <taxon>Pleocyemata</taxon>
        <taxon>Astacidea</taxon>
        <taxon>Parastacoidea</taxon>
        <taxon>Parastacidae</taxon>
        <taxon>Cherax</taxon>
    </lineage>
</organism>
<evidence type="ECO:0000256" key="6">
    <source>
        <dbReference type="SAM" id="Phobius"/>
    </source>
</evidence>
<dbReference type="PROSITE" id="PS51504">
    <property type="entry name" value="H15"/>
    <property type="match status" value="1"/>
</dbReference>
<evidence type="ECO:0000256" key="1">
    <source>
        <dbReference type="ARBA" id="ARBA00002809"/>
    </source>
</evidence>
<comment type="similarity">
    <text evidence="4">Belongs to the histone H1/H5 family.</text>
</comment>
<dbReference type="GO" id="GO:0003677">
    <property type="term" value="F:DNA binding"/>
    <property type="evidence" value="ECO:0007669"/>
    <property type="project" value="UniProtKB-KW"/>
</dbReference>
<dbReference type="Proteomes" id="UP001445076">
    <property type="component" value="Unassembled WGS sequence"/>
</dbReference>
<feature type="domain" description="H15" evidence="7">
    <location>
        <begin position="107"/>
        <end position="186"/>
    </location>
</feature>
<feature type="compositionally biased region" description="Basic residues" evidence="5">
    <location>
        <begin position="210"/>
        <end position="231"/>
    </location>
</feature>
<dbReference type="GO" id="GO:0006334">
    <property type="term" value="P:nucleosome assembly"/>
    <property type="evidence" value="ECO:0007669"/>
    <property type="project" value="InterPro"/>
</dbReference>
<gene>
    <name evidence="8" type="ORF">OTU49_014983</name>
</gene>
<comment type="subcellular location">
    <subcellularLocation>
        <location evidence="4">Nucleus</location>
    </subcellularLocation>
</comment>
<dbReference type="CDD" id="cd00073">
    <property type="entry name" value="H15"/>
    <property type="match status" value="1"/>
</dbReference>
<keyword evidence="2 4" id="KW-0238">DNA-binding</keyword>
<evidence type="ECO:0000256" key="2">
    <source>
        <dbReference type="ARBA" id="ARBA00023125"/>
    </source>
</evidence>
<accession>A0AAW0Y5T0</accession>
<dbReference type="SUPFAM" id="SSF46785">
    <property type="entry name" value="Winged helix' DNA-binding domain"/>
    <property type="match status" value="1"/>
</dbReference>